<dbReference type="RefSeq" id="WP_179642151.1">
    <property type="nucleotide sequence ID" value="NZ_BAAAYY010000024.1"/>
</dbReference>
<keyword evidence="3" id="KW-1185">Reference proteome</keyword>
<evidence type="ECO:0000313" key="2">
    <source>
        <dbReference type="EMBL" id="NYE45982.1"/>
    </source>
</evidence>
<dbReference type="Proteomes" id="UP000589036">
    <property type="component" value="Unassembled WGS sequence"/>
</dbReference>
<proteinExistence type="predicted"/>
<evidence type="ECO:0000256" key="1">
    <source>
        <dbReference type="SAM" id="MobiDB-lite"/>
    </source>
</evidence>
<keyword evidence="2" id="KW-0378">Hydrolase</keyword>
<feature type="region of interest" description="Disordered" evidence="1">
    <location>
        <begin position="204"/>
        <end position="229"/>
    </location>
</feature>
<feature type="compositionally biased region" description="Gly residues" evidence="1">
    <location>
        <begin position="1"/>
        <end position="10"/>
    </location>
</feature>
<reference evidence="2 3" key="1">
    <citation type="submission" date="2020-07" db="EMBL/GenBank/DDBJ databases">
        <title>Sequencing the genomes of 1000 actinobacteria strains.</title>
        <authorList>
            <person name="Klenk H.-P."/>
        </authorList>
    </citation>
    <scope>NUCLEOTIDE SEQUENCE [LARGE SCALE GENOMIC DNA]</scope>
    <source>
        <strain evidence="2 3">CXB654</strain>
    </source>
</reference>
<protein>
    <submittedName>
        <fullName evidence="2">DNA repair exonuclease SbcCD ATPase subunit</fullName>
    </submittedName>
</protein>
<feature type="compositionally biased region" description="Basic residues" evidence="1">
    <location>
        <begin position="215"/>
        <end position="229"/>
    </location>
</feature>
<name>A0A852TT01_9ACTN</name>
<keyword evidence="2" id="KW-0269">Exonuclease</keyword>
<feature type="region of interest" description="Disordered" evidence="1">
    <location>
        <begin position="156"/>
        <end position="184"/>
    </location>
</feature>
<evidence type="ECO:0000313" key="3">
    <source>
        <dbReference type="Proteomes" id="UP000589036"/>
    </source>
</evidence>
<dbReference type="GO" id="GO:0004527">
    <property type="term" value="F:exonuclease activity"/>
    <property type="evidence" value="ECO:0007669"/>
    <property type="project" value="UniProtKB-KW"/>
</dbReference>
<sequence length="229" mass="25479">MTDGRCGGTGAREVDDERGGADPAGLLHGKDIGAGPDAVRRWWSAGVSGFTRAVRAAEELRTRRSEASRAAAALPAVRERWTRAHARVAEAEEAVRSAEAEMADAVTMLRAMARTLAERQEVRQDHWDFRPDLADVLFSFGRRLRRWQRRDDALARRVEDAEQASDAEREHLRTTRTGLEAAEQDLRDRRAALARAEEVLARTRARAAAGDGTRAHRGIRPLRRKVSEG</sequence>
<keyword evidence="2" id="KW-0540">Nuclease</keyword>
<accession>A0A852TT01</accession>
<dbReference type="EMBL" id="JACCCC010000001">
    <property type="protein sequence ID" value="NYE45982.1"/>
    <property type="molecule type" value="Genomic_DNA"/>
</dbReference>
<feature type="compositionally biased region" description="Basic and acidic residues" evidence="1">
    <location>
        <begin position="156"/>
        <end position="173"/>
    </location>
</feature>
<gene>
    <name evidence="2" type="ORF">HDA32_001102</name>
</gene>
<organism evidence="2 3">
    <name type="scientific">Spinactinospora alkalitolerans</name>
    <dbReference type="NCBI Taxonomy" id="687207"/>
    <lineage>
        <taxon>Bacteria</taxon>
        <taxon>Bacillati</taxon>
        <taxon>Actinomycetota</taxon>
        <taxon>Actinomycetes</taxon>
        <taxon>Streptosporangiales</taxon>
        <taxon>Nocardiopsidaceae</taxon>
        <taxon>Spinactinospora</taxon>
    </lineage>
</organism>
<feature type="region of interest" description="Disordered" evidence="1">
    <location>
        <begin position="1"/>
        <end position="31"/>
    </location>
</feature>
<comment type="caution">
    <text evidence="2">The sequence shown here is derived from an EMBL/GenBank/DDBJ whole genome shotgun (WGS) entry which is preliminary data.</text>
</comment>
<dbReference type="AlphaFoldDB" id="A0A852TT01"/>